<name>A0A7Z7M191_9FLAO</name>
<evidence type="ECO:0000313" key="2">
    <source>
        <dbReference type="Proteomes" id="UP000254876"/>
    </source>
</evidence>
<organism evidence="1 2">
    <name type="scientific">Elizabethkingia anophelis</name>
    <dbReference type="NCBI Taxonomy" id="1117645"/>
    <lineage>
        <taxon>Bacteria</taxon>
        <taxon>Pseudomonadati</taxon>
        <taxon>Bacteroidota</taxon>
        <taxon>Flavobacteriia</taxon>
        <taxon>Flavobacteriales</taxon>
        <taxon>Weeksellaceae</taxon>
        <taxon>Elizabethkingia</taxon>
    </lineage>
</organism>
<gene>
    <name evidence="1" type="ORF">NCTC10588_04139</name>
</gene>
<dbReference type="RefSeq" id="WP_260744014.1">
    <property type="nucleotide sequence ID" value="NZ_UFYD01000003.1"/>
</dbReference>
<proteinExistence type="predicted"/>
<sequence length="121" mass="13804">MLVRVKASYALKNKDYATYEKLTLEQYKDFSKANANELNSVAWNFFENVKDKKSLQTAILWAQESVKKDESYANTDTLANLYNKVGDKKNAKLWAEKSVELAKKSGEDAAETQKLLDSLKK</sequence>
<evidence type="ECO:0000313" key="1">
    <source>
        <dbReference type="EMBL" id="STF08922.1"/>
    </source>
</evidence>
<dbReference type="AlphaFoldDB" id="A0A7Z7M191"/>
<dbReference type="EMBL" id="UFYD01000003">
    <property type="protein sequence ID" value="STF08922.1"/>
    <property type="molecule type" value="Genomic_DNA"/>
</dbReference>
<dbReference type="Proteomes" id="UP000254876">
    <property type="component" value="Unassembled WGS sequence"/>
</dbReference>
<accession>A0A7Z7M191</accession>
<reference evidence="1 2" key="1">
    <citation type="submission" date="2018-06" db="EMBL/GenBank/DDBJ databases">
        <authorList>
            <consortium name="Pathogen Informatics"/>
            <person name="Doyle S."/>
        </authorList>
    </citation>
    <scope>NUCLEOTIDE SEQUENCE [LARGE SCALE GENOMIC DNA]</scope>
    <source>
        <strain evidence="1 2">NCTC10588</strain>
    </source>
</reference>
<protein>
    <submittedName>
        <fullName evidence="1">Uncharacterized protein</fullName>
    </submittedName>
</protein>
<comment type="caution">
    <text evidence="1">The sequence shown here is derived from an EMBL/GenBank/DDBJ whole genome shotgun (WGS) entry which is preliminary data.</text>
</comment>